<evidence type="ECO:0000256" key="6">
    <source>
        <dbReference type="ARBA" id="ARBA00022553"/>
    </source>
</evidence>
<keyword evidence="12" id="KW-1185">Reference proteome</keyword>
<gene>
    <name evidence="11" type="ORF">fugu_000533</name>
</gene>
<comment type="subcellular location">
    <subcellularLocation>
        <location evidence="2">Cytoplasm</location>
    </subcellularLocation>
</comment>
<protein>
    <recommendedName>
        <fullName evidence="4">Protein phosphatase 1 regulatory subunit 1B</fullName>
    </recommendedName>
    <alternativeName>
        <fullName evidence="8">DARPP-32</fullName>
    </alternativeName>
    <alternativeName>
        <fullName evidence="9">Dopamine- and cAMP-regulated neuronal phosphoprotein</fullName>
    </alternativeName>
</protein>
<evidence type="ECO:0000313" key="12">
    <source>
        <dbReference type="Proteomes" id="UP000516260"/>
    </source>
</evidence>
<comment type="function">
    <text evidence="1">Inhibitor of protein-phosphatase 1.</text>
</comment>
<keyword evidence="7" id="KW-0650">Protein phosphatase inhibitor</keyword>
<dbReference type="Pfam" id="PF05395">
    <property type="entry name" value="DARPP-32"/>
    <property type="match status" value="1"/>
</dbReference>
<evidence type="ECO:0000256" key="8">
    <source>
        <dbReference type="ARBA" id="ARBA00029874"/>
    </source>
</evidence>
<feature type="compositionally biased region" description="Basic and acidic residues" evidence="10">
    <location>
        <begin position="124"/>
        <end position="140"/>
    </location>
</feature>
<dbReference type="GO" id="GO:0005737">
    <property type="term" value="C:cytoplasm"/>
    <property type="evidence" value="ECO:0007669"/>
    <property type="project" value="UniProtKB-SubCell"/>
</dbReference>
<feature type="region of interest" description="Disordered" evidence="10">
    <location>
        <begin position="81"/>
        <end position="177"/>
    </location>
</feature>
<dbReference type="PANTHER" id="PTHR15417:SF2">
    <property type="entry name" value="PROTEIN PHOSPHATASE 1 REGULATORY SUBUNIT 1B"/>
    <property type="match status" value="1"/>
</dbReference>
<reference evidence="11 12" key="1">
    <citation type="submission" date="2019-04" db="EMBL/GenBank/DDBJ databases">
        <title>The sequence and de novo assembly of Takifugu bimaculatus genome using PacBio and Hi-C technologies.</title>
        <authorList>
            <person name="Xu P."/>
            <person name="Liu B."/>
            <person name="Zhou Z."/>
        </authorList>
    </citation>
    <scope>NUCLEOTIDE SEQUENCE [LARGE SCALE GENOMIC DNA]</scope>
    <source>
        <strain evidence="11">TB-2018</strain>
        <tissue evidence="11">Muscle</tissue>
    </source>
</reference>
<dbReference type="EMBL" id="SWLE01000001">
    <property type="protein sequence ID" value="TNN03504.1"/>
    <property type="molecule type" value="Genomic_DNA"/>
</dbReference>
<comment type="caution">
    <text evidence="11">The sequence shown here is derived from an EMBL/GenBank/DDBJ whole genome shotgun (WGS) entry which is preliminary data.</text>
</comment>
<dbReference type="PANTHER" id="PTHR15417">
    <property type="entry name" value="PROTEIN PHOSPHATASE INHIBITOR AND DOPAMINE- AND CAMP-REGULATED NEURONAL PHOSPHOPROTEIN"/>
    <property type="match status" value="1"/>
</dbReference>
<dbReference type="GO" id="GO:0004864">
    <property type="term" value="F:protein phosphatase inhibitor activity"/>
    <property type="evidence" value="ECO:0007669"/>
    <property type="project" value="UniProtKB-KW"/>
</dbReference>
<keyword evidence="5" id="KW-0963">Cytoplasm</keyword>
<evidence type="ECO:0000256" key="9">
    <source>
        <dbReference type="ARBA" id="ARBA00030254"/>
    </source>
</evidence>
<accession>A0A4Z2CHF8</accession>
<feature type="region of interest" description="Disordered" evidence="10">
    <location>
        <begin position="42"/>
        <end position="69"/>
    </location>
</feature>
<feature type="compositionally biased region" description="Basic and acidic residues" evidence="10">
    <location>
        <begin position="151"/>
        <end position="171"/>
    </location>
</feature>
<name>A0A4Z2CHF8_9TELE</name>
<sequence>MNPLLPPEMDQEADADARRKIQFSVPSPLATQLDPRQVEMIRRRRPTPATLFRLSDPPSPVEDNGPHQWVFGENGVLKTKLSTSTYEPPSLKDVQRMAQAHLSSLDMPSVDKEDLSSGGEEEEMSQKRASDIDSSKDRKLLGNQHAPVDNLTEKADLSCHQLDGKDAKGREEEETGE</sequence>
<evidence type="ECO:0000256" key="7">
    <source>
        <dbReference type="ARBA" id="ARBA00023272"/>
    </source>
</evidence>
<dbReference type="GO" id="GO:0035556">
    <property type="term" value="P:intracellular signal transduction"/>
    <property type="evidence" value="ECO:0007669"/>
    <property type="project" value="TreeGrafter"/>
</dbReference>
<dbReference type="Proteomes" id="UP000516260">
    <property type="component" value="Chromosome 1"/>
</dbReference>
<dbReference type="AlphaFoldDB" id="A0A4Z2CHF8"/>
<evidence type="ECO:0000313" key="11">
    <source>
        <dbReference type="EMBL" id="TNN03504.1"/>
    </source>
</evidence>
<comment type="similarity">
    <text evidence="3">Belongs to the protein phosphatase inhibitor 1 family.</text>
</comment>
<evidence type="ECO:0000256" key="3">
    <source>
        <dbReference type="ARBA" id="ARBA00007775"/>
    </source>
</evidence>
<evidence type="ECO:0000256" key="10">
    <source>
        <dbReference type="SAM" id="MobiDB-lite"/>
    </source>
</evidence>
<proteinExistence type="inferred from homology"/>
<evidence type="ECO:0000256" key="1">
    <source>
        <dbReference type="ARBA" id="ARBA00002900"/>
    </source>
</evidence>
<evidence type="ECO:0000256" key="5">
    <source>
        <dbReference type="ARBA" id="ARBA00022490"/>
    </source>
</evidence>
<dbReference type="InterPro" id="IPR008466">
    <property type="entry name" value="PPP1R1A/B/C"/>
</dbReference>
<organism evidence="11 12">
    <name type="scientific">Takifugu bimaculatus</name>
    <dbReference type="NCBI Taxonomy" id="433685"/>
    <lineage>
        <taxon>Eukaryota</taxon>
        <taxon>Metazoa</taxon>
        <taxon>Chordata</taxon>
        <taxon>Craniata</taxon>
        <taxon>Vertebrata</taxon>
        <taxon>Euteleostomi</taxon>
        <taxon>Actinopterygii</taxon>
        <taxon>Neopterygii</taxon>
        <taxon>Teleostei</taxon>
        <taxon>Neoteleostei</taxon>
        <taxon>Acanthomorphata</taxon>
        <taxon>Eupercaria</taxon>
        <taxon>Tetraodontiformes</taxon>
        <taxon>Tetradontoidea</taxon>
        <taxon>Tetraodontidae</taxon>
        <taxon>Takifugu</taxon>
    </lineage>
</organism>
<keyword evidence="6" id="KW-0597">Phosphoprotein</keyword>
<evidence type="ECO:0000256" key="4">
    <source>
        <dbReference type="ARBA" id="ARBA00020090"/>
    </source>
</evidence>
<evidence type="ECO:0000256" key="2">
    <source>
        <dbReference type="ARBA" id="ARBA00004496"/>
    </source>
</evidence>